<dbReference type="KEGG" id="pstt:CH92_20790"/>
<evidence type="ECO:0000256" key="1">
    <source>
        <dbReference type="ARBA" id="ARBA00022729"/>
    </source>
</evidence>
<dbReference type="GO" id="GO:0016810">
    <property type="term" value="F:hydrolase activity, acting on carbon-nitrogen (but not peptide) bonds"/>
    <property type="evidence" value="ECO:0007669"/>
    <property type="project" value="InterPro"/>
</dbReference>
<name>W8R433_STUST</name>
<evidence type="ECO:0000259" key="2">
    <source>
        <dbReference type="PROSITE" id="PS51677"/>
    </source>
</evidence>
<protein>
    <submittedName>
        <fullName evidence="3">Polysaccharide deacetylase</fullName>
    </submittedName>
</protein>
<dbReference type="Pfam" id="PF01522">
    <property type="entry name" value="Polysacc_deac_1"/>
    <property type="match status" value="2"/>
</dbReference>
<feature type="domain" description="NodB homology" evidence="2">
    <location>
        <begin position="87"/>
        <end position="331"/>
    </location>
</feature>
<dbReference type="GO" id="GO:0005975">
    <property type="term" value="P:carbohydrate metabolic process"/>
    <property type="evidence" value="ECO:0007669"/>
    <property type="project" value="InterPro"/>
</dbReference>
<dbReference type="PROSITE" id="PS51677">
    <property type="entry name" value="NODB"/>
    <property type="match status" value="1"/>
</dbReference>
<evidence type="ECO:0000313" key="4">
    <source>
        <dbReference type="Proteomes" id="UP000019522"/>
    </source>
</evidence>
<dbReference type="PANTHER" id="PTHR34216:SF7">
    <property type="entry name" value="POLY-BETA-1,6-N-ACETYL-D-GLUCOSAMINE N-DEACETYLASE"/>
    <property type="match status" value="1"/>
</dbReference>
<gene>
    <name evidence="3" type="ORF">CH92_20790</name>
</gene>
<dbReference type="InterPro" id="IPR002509">
    <property type="entry name" value="NODB_dom"/>
</dbReference>
<dbReference type="InterPro" id="IPR011330">
    <property type="entry name" value="Glyco_hydro/deAcase_b/a-brl"/>
</dbReference>
<dbReference type="OrthoDB" id="9814639at2"/>
<dbReference type="PATRIC" id="fig|316.77.peg.4156"/>
<dbReference type="SUPFAM" id="SSF88713">
    <property type="entry name" value="Glycoside hydrolase/deacetylase"/>
    <property type="match status" value="1"/>
</dbReference>
<dbReference type="PANTHER" id="PTHR34216">
    <property type="match status" value="1"/>
</dbReference>
<sequence>MTPSQTCKATLGWLQFNSPGGRNKLRGARLILMLHRVLADDNAAALPHRAELCIGQLAFARLLAWLRQHFVCVPLEDLLTAPSDGLTRIALTFDDGWRDNAEVAYPLLAHYRVPASIFLSTDFIGNPRGFWWESIGETLWCSAGAPARSLLLQRLAECGAPPLPANFDSLPERRRSRALAIYLQSLKALPATTLQHLANACPQEALHAMNWEQVAELERSGWVRFGPHGAGHGILTKLDDAALTDDLQRSHLALATHCQTPLPIYCYPNGDHDSRVRQAVAQLGYRRALGTHPGLYRDGDDPLALARIGVSHPMARHPGLFAWRLMRSLAQ</sequence>
<dbReference type="EMBL" id="CP007441">
    <property type="protein sequence ID" value="AHL77384.1"/>
    <property type="molecule type" value="Genomic_DNA"/>
</dbReference>
<dbReference type="CDD" id="cd10918">
    <property type="entry name" value="CE4_NodB_like_5s_6s"/>
    <property type="match status" value="1"/>
</dbReference>
<evidence type="ECO:0000313" key="3">
    <source>
        <dbReference type="EMBL" id="AHL77384.1"/>
    </source>
</evidence>
<keyword evidence="1" id="KW-0732">Signal</keyword>
<dbReference type="AlphaFoldDB" id="W8R433"/>
<proteinExistence type="predicted"/>
<reference evidence="4" key="1">
    <citation type="journal article" date="2014" name="Genome Announc.">
        <title>Complete Genome Sequence of the Highly Transformable Pseudomonas stutzeri Strain 28a24.</title>
        <authorList>
            <person name="Smith B.A."/>
            <person name="Dougherty K.M."/>
            <person name="Baltrus D.A."/>
        </authorList>
    </citation>
    <scope>NUCLEOTIDE SEQUENCE [LARGE SCALE GENOMIC DNA]</scope>
    <source>
        <strain evidence="4">28a24</strain>
    </source>
</reference>
<reference evidence="3 4" key="2">
    <citation type="submission" date="2014-03" db="EMBL/GenBank/DDBJ databases">
        <authorList>
            <person name="Baltrus D."/>
            <person name="Dougherty K."/>
        </authorList>
    </citation>
    <scope>NUCLEOTIDE SEQUENCE</scope>
    <source>
        <strain evidence="3 4">28a24</strain>
    </source>
</reference>
<dbReference type="InterPro" id="IPR051398">
    <property type="entry name" value="Polysacch_Deacetylase"/>
</dbReference>
<dbReference type="Proteomes" id="UP000019522">
    <property type="component" value="Chromosome"/>
</dbReference>
<dbReference type="RefSeq" id="WP_025243601.1">
    <property type="nucleotide sequence ID" value="NZ_CP007441.1"/>
</dbReference>
<accession>W8R433</accession>
<organism evidence="3 4">
    <name type="scientific">Stutzerimonas stutzeri</name>
    <name type="common">Pseudomonas stutzeri</name>
    <dbReference type="NCBI Taxonomy" id="316"/>
    <lineage>
        <taxon>Bacteria</taxon>
        <taxon>Pseudomonadati</taxon>
        <taxon>Pseudomonadota</taxon>
        <taxon>Gammaproteobacteria</taxon>
        <taxon>Pseudomonadales</taxon>
        <taxon>Pseudomonadaceae</taxon>
        <taxon>Stutzerimonas</taxon>
    </lineage>
</organism>
<dbReference type="Gene3D" id="3.20.20.370">
    <property type="entry name" value="Glycoside hydrolase/deacetylase"/>
    <property type="match status" value="1"/>
</dbReference>